<comment type="catalytic activity">
    <reaction evidence="1">
        <text>Hydrolyzes the link between N-acetylmuramoyl residues and L-amino acid residues in certain cell-wall glycopeptides.</text>
        <dbReference type="EC" id="3.5.1.28"/>
    </reaction>
</comment>
<dbReference type="InterPro" id="IPR036505">
    <property type="entry name" value="Amidase/PGRP_sf"/>
</dbReference>
<comment type="caution">
    <text evidence="7">The sequence shown here is derived from an EMBL/GenBank/DDBJ whole genome shotgun (WGS) entry which is preliminary data.</text>
</comment>
<reference evidence="7 8" key="1">
    <citation type="submission" date="2021-09" db="EMBL/GenBank/DDBJ databases">
        <title>Lysobacter sp. 13A isolated from the river sediment.</title>
        <authorList>
            <person name="Liu H."/>
            <person name="Li S."/>
            <person name="Mao S."/>
        </authorList>
    </citation>
    <scope>NUCLEOTIDE SEQUENCE [LARGE SCALE GENOMIC DNA]</scope>
    <source>
        <strain evidence="7 8">13A</strain>
    </source>
</reference>
<keyword evidence="5" id="KW-0732">Signal</keyword>
<dbReference type="SMART" id="SM00644">
    <property type="entry name" value="Ami_2"/>
    <property type="match status" value="1"/>
</dbReference>
<keyword evidence="4" id="KW-0961">Cell wall biogenesis/degradation</keyword>
<keyword evidence="8" id="KW-1185">Reference proteome</keyword>
<dbReference type="InterPro" id="IPR002502">
    <property type="entry name" value="Amidase_domain"/>
</dbReference>
<evidence type="ECO:0000256" key="1">
    <source>
        <dbReference type="ARBA" id="ARBA00001561"/>
    </source>
</evidence>
<evidence type="ECO:0000259" key="6">
    <source>
        <dbReference type="SMART" id="SM00644"/>
    </source>
</evidence>
<evidence type="ECO:0000313" key="8">
    <source>
        <dbReference type="Proteomes" id="UP001430954"/>
    </source>
</evidence>
<proteinExistence type="predicted"/>
<feature type="domain" description="N-acetylmuramoyl-L-alanine amidase" evidence="6">
    <location>
        <begin position="43"/>
        <end position="176"/>
    </location>
</feature>
<keyword evidence="3 7" id="KW-0378">Hydrolase</keyword>
<evidence type="ECO:0000256" key="4">
    <source>
        <dbReference type="ARBA" id="ARBA00023316"/>
    </source>
</evidence>
<sequence>MIRSSNGARAARGLRIAAMMVSAALLLAGCATQAPRNPIAQWHGSPNFDARAPQAIVLHHTHMDSARAALRTLQTRNPQGRVSAHYLIGRDGTLYQLVSEDRRAWHAGASRWGGWRDLNSASIGIELDNNGREPFSEPLVDTLIVLLEDITRRHGIPTHAVLAHGDIAPGRKQDPSALFPWQRLADAGFGLWPRAGHGPAPHAFDPWAALRLIGYDLRDRDAVVRAFHRRYRGTEDAVDAPPALDAGDHAILHDLQRQLLGMPPATGTVPGAPL</sequence>
<evidence type="ECO:0000256" key="3">
    <source>
        <dbReference type="ARBA" id="ARBA00022801"/>
    </source>
</evidence>
<dbReference type="GO" id="GO:0008745">
    <property type="term" value="F:N-acetylmuramoyl-L-alanine amidase activity"/>
    <property type="evidence" value="ECO:0007669"/>
    <property type="project" value="UniProtKB-EC"/>
</dbReference>
<dbReference type="EMBL" id="JAINZW010000005">
    <property type="protein sequence ID" value="MBZ4040160.1"/>
    <property type="molecule type" value="Genomic_DNA"/>
</dbReference>
<accession>A0ABS7T8G8</accession>
<dbReference type="EC" id="3.5.1.28" evidence="2"/>
<dbReference type="PROSITE" id="PS51257">
    <property type="entry name" value="PROKAR_LIPOPROTEIN"/>
    <property type="match status" value="1"/>
</dbReference>
<name>A0ABS7T8G8_9GAMM</name>
<dbReference type="Pfam" id="PF01510">
    <property type="entry name" value="Amidase_2"/>
    <property type="match status" value="1"/>
</dbReference>
<organism evidence="7 8">
    <name type="scientific">Novilysobacter selenitireducens</name>
    <dbReference type="NCBI Taxonomy" id="2872639"/>
    <lineage>
        <taxon>Bacteria</taxon>
        <taxon>Pseudomonadati</taxon>
        <taxon>Pseudomonadota</taxon>
        <taxon>Gammaproteobacteria</taxon>
        <taxon>Lysobacterales</taxon>
        <taxon>Lysobacteraceae</taxon>
        <taxon>Novilysobacter</taxon>
    </lineage>
</organism>
<protein>
    <recommendedName>
        <fullName evidence="2">N-acetylmuramoyl-L-alanine amidase</fullName>
        <ecNumber evidence="2">3.5.1.28</ecNumber>
    </recommendedName>
</protein>
<feature type="chain" id="PRO_5047291870" description="N-acetylmuramoyl-L-alanine amidase" evidence="5">
    <location>
        <begin position="34"/>
        <end position="274"/>
    </location>
</feature>
<dbReference type="Proteomes" id="UP001430954">
    <property type="component" value="Unassembled WGS sequence"/>
</dbReference>
<dbReference type="Gene3D" id="3.40.80.10">
    <property type="entry name" value="Peptidoglycan recognition protein-like"/>
    <property type="match status" value="1"/>
</dbReference>
<dbReference type="PANTHER" id="PTHR30417:SF1">
    <property type="entry name" value="N-ACETYLMURAMOYL-L-ALANINE AMIDASE AMID"/>
    <property type="match status" value="1"/>
</dbReference>
<feature type="signal peptide" evidence="5">
    <location>
        <begin position="1"/>
        <end position="33"/>
    </location>
</feature>
<dbReference type="SUPFAM" id="SSF55846">
    <property type="entry name" value="N-acetylmuramoyl-L-alanine amidase-like"/>
    <property type="match status" value="1"/>
</dbReference>
<dbReference type="InterPro" id="IPR051206">
    <property type="entry name" value="NAMLAA_amidase_2"/>
</dbReference>
<dbReference type="RefSeq" id="WP_223676614.1">
    <property type="nucleotide sequence ID" value="NZ_JAINZW010000005.1"/>
</dbReference>
<dbReference type="PANTHER" id="PTHR30417">
    <property type="entry name" value="N-ACETYLMURAMOYL-L-ALANINE AMIDASE AMID"/>
    <property type="match status" value="1"/>
</dbReference>
<evidence type="ECO:0000313" key="7">
    <source>
        <dbReference type="EMBL" id="MBZ4040160.1"/>
    </source>
</evidence>
<evidence type="ECO:0000256" key="2">
    <source>
        <dbReference type="ARBA" id="ARBA00011901"/>
    </source>
</evidence>
<gene>
    <name evidence="7" type="ORF">K6753_11525</name>
</gene>
<dbReference type="CDD" id="cd06583">
    <property type="entry name" value="PGRP"/>
    <property type="match status" value="1"/>
</dbReference>
<evidence type="ECO:0000256" key="5">
    <source>
        <dbReference type="SAM" id="SignalP"/>
    </source>
</evidence>